<evidence type="ECO:0000259" key="6">
    <source>
        <dbReference type="PROSITE" id="PS50977"/>
    </source>
</evidence>
<organism evidence="7 8">
    <name type="scientific">Rubrobacter tropicus</name>
    <dbReference type="NCBI Taxonomy" id="2653851"/>
    <lineage>
        <taxon>Bacteria</taxon>
        <taxon>Bacillati</taxon>
        <taxon>Actinomycetota</taxon>
        <taxon>Rubrobacteria</taxon>
        <taxon>Rubrobacterales</taxon>
        <taxon>Rubrobacteraceae</taxon>
        <taxon>Rubrobacter</taxon>
    </lineage>
</organism>
<keyword evidence="1" id="KW-0805">Transcription regulation</keyword>
<feature type="DNA-binding region" description="H-T-H motif" evidence="4">
    <location>
        <begin position="65"/>
        <end position="84"/>
    </location>
</feature>
<evidence type="ECO:0000313" key="7">
    <source>
        <dbReference type="EMBL" id="QIN85405.1"/>
    </source>
</evidence>
<gene>
    <name evidence="7" type="ORF">GBA63_22125</name>
</gene>
<proteinExistence type="predicted"/>
<evidence type="ECO:0000313" key="8">
    <source>
        <dbReference type="Proteomes" id="UP000501452"/>
    </source>
</evidence>
<dbReference type="PROSITE" id="PS50977">
    <property type="entry name" value="HTH_TETR_2"/>
    <property type="match status" value="1"/>
</dbReference>
<feature type="region of interest" description="Disordered" evidence="5">
    <location>
        <begin position="1"/>
        <end position="41"/>
    </location>
</feature>
<reference evidence="7 8" key="1">
    <citation type="submission" date="2019-10" db="EMBL/GenBank/DDBJ databases">
        <title>Rubrobacter sp nov SCSIO 52090 isolated from a deep-sea sediment in the South China Sea.</title>
        <authorList>
            <person name="Chen R.W."/>
        </authorList>
    </citation>
    <scope>NUCLEOTIDE SEQUENCE [LARGE SCALE GENOMIC DNA]</scope>
    <source>
        <strain evidence="7 8">SCSIO 52909</strain>
        <plasmid evidence="7 8">unnamed1</plasmid>
    </source>
</reference>
<dbReference type="InterPro" id="IPR001647">
    <property type="entry name" value="HTH_TetR"/>
</dbReference>
<dbReference type="PRINTS" id="PR00455">
    <property type="entry name" value="HTHTETR"/>
</dbReference>
<accession>A0A6G8QFX9</accession>
<evidence type="ECO:0000256" key="4">
    <source>
        <dbReference type="PROSITE-ProRule" id="PRU00335"/>
    </source>
</evidence>
<dbReference type="InterPro" id="IPR009057">
    <property type="entry name" value="Homeodomain-like_sf"/>
</dbReference>
<dbReference type="SUPFAM" id="SSF48498">
    <property type="entry name" value="Tetracyclin repressor-like, C-terminal domain"/>
    <property type="match status" value="1"/>
</dbReference>
<feature type="compositionally biased region" description="Basic residues" evidence="5">
    <location>
        <begin position="1"/>
        <end position="16"/>
    </location>
</feature>
<dbReference type="PROSITE" id="PS01081">
    <property type="entry name" value="HTH_TETR_1"/>
    <property type="match status" value="1"/>
</dbReference>
<dbReference type="GO" id="GO:0003700">
    <property type="term" value="F:DNA-binding transcription factor activity"/>
    <property type="evidence" value="ECO:0007669"/>
    <property type="project" value="TreeGrafter"/>
</dbReference>
<dbReference type="Pfam" id="PF00440">
    <property type="entry name" value="TetR_N"/>
    <property type="match status" value="1"/>
</dbReference>
<keyword evidence="3" id="KW-0804">Transcription</keyword>
<dbReference type="SUPFAM" id="SSF46689">
    <property type="entry name" value="Homeodomain-like"/>
    <property type="match status" value="1"/>
</dbReference>
<dbReference type="EMBL" id="CP045120">
    <property type="protein sequence ID" value="QIN85405.1"/>
    <property type="molecule type" value="Genomic_DNA"/>
</dbReference>
<dbReference type="InterPro" id="IPR023772">
    <property type="entry name" value="DNA-bd_HTH_TetR-type_CS"/>
</dbReference>
<evidence type="ECO:0000256" key="1">
    <source>
        <dbReference type="ARBA" id="ARBA00023015"/>
    </source>
</evidence>
<protein>
    <submittedName>
        <fullName evidence="7">TetR family transcriptional regulator</fullName>
    </submittedName>
</protein>
<keyword evidence="8" id="KW-1185">Reference proteome</keyword>
<keyword evidence="2 4" id="KW-0238">DNA-binding</keyword>
<dbReference type="PANTHER" id="PTHR30055">
    <property type="entry name" value="HTH-TYPE TRANSCRIPTIONAL REGULATOR RUTR"/>
    <property type="match status" value="1"/>
</dbReference>
<dbReference type="Gene3D" id="1.10.357.10">
    <property type="entry name" value="Tetracycline Repressor, domain 2"/>
    <property type="match status" value="1"/>
</dbReference>
<evidence type="ECO:0000256" key="3">
    <source>
        <dbReference type="ARBA" id="ARBA00023163"/>
    </source>
</evidence>
<sequence>MTQRVRTQRIHRKGGRRVSEAERGTDVPGVTRPLTSRQRQAAARREEILKTALGLFAAQGFDATSTKQIAREVGIAEGLVFHYFPTKAGLLAAVLEARLEGGRAFRSVLRPLLEEASDRPAAEVLGAVASGWLATLRRDEEIVVVLFTTAQTNPEVWEAWQGLIREGTELLTGYLAARVEAGELREDLPLETAATMFVSSLMVFFLTRRHLPEPQWREQGEAHARELVSVWLDGARA</sequence>
<feature type="domain" description="HTH tetR-type" evidence="6">
    <location>
        <begin position="42"/>
        <end position="102"/>
    </location>
</feature>
<dbReference type="GO" id="GO:0000976">
    <property type="term" value="F:transcription cis-regulatory region binding"/>
    <property type="evidence" value="ECO:0007669"/>
    <property type="project" value="TreeGrafter"/>
</dbReference>
<evidence type="ECO:0000256" key="5">
    <source>
        <dbReference type="SAM" id="MobiDB-lite"/>
    </source>
</evidence>
<name>A0A6G8QFX9_9ACTN</name>
<dbReference type="InterPro" id="IPR036271">
    <property type="entry name" value="Tet_transcr_reg_TetR-rel_C_sf"/>
</dbReference>
<keyword evidence="7" id="KW-0614">Plasmid</keyword>
<evidence type="ECO:0000256" key="2">
    <source>
        <dbReference type="ARBA" id="ARBA00023125"/>
    </source>
</evidence>
<dbReference type="KEGG" id="rub:GBA63_22125"/>
<dbReference type="InterPro" id="IPR050109">
    <property type="entry name" value="HTH-type_TetR-like_transc_reg"/>
</dbReference>
<geneLocation type="plasmid" evidence="7 8">
    <name>unnamed1</name>
</geneLocation>
<dbReference type="AlphaFoldDB" id="A0A6G8QFX9"/>
<dbReference type="Gene3D" id="1.10.10.60">
    <property type="entry name" value="Homeodomain-like"/>
    <property type="match status" value="1"/>
</dbReference>
<dbReference type="Proteomes" id="UP000501452">
    <property type="component" value="Plasmid unnamed1"/>
</dbReference>
<dbReference type="PANTHER" id="PTHR30055:SF234">
    <property type="entry name" value="HTH-TYPE TRANSCRIPTIONAL REGULATOR BETI"/>
    <property type="match status" value="1"/>
</dbReference>